<organism evidence="2 3">
    <name type="scientific">Limnospira fusiformis PMC 851.14</name>
    <dbReference type="NCBI Taxonomy" id="2219512"/>
    <lineage>
        <taxon>Bacteria</taxon>
        <taxon>Bacillati</taxon>
        <taxon>Cyanobacteriota</taxon>
        <taxon>Cyanophyceae</taxon>
        <taxon>Oscillatoriophycideae</taxon>
        <taxon>Oscillatoriales</taxon>
        <taxon>Sirenicapillariaceae</taxon>
        <taxon>Limnospira</taxon>
    </lineage>
</organism>
<dbReference type="EMBL" id="JBBWYZ010000001">
    <property type="protein sequence ID" value="MEK9510365.1"/>
    <property type="molecule type" value="Genomic_DNA"/>
</dbReference>
<dbReference type="Proteomes" id="UP001387447">
    <property type="component" value="Unassembled WGS sequence"/>
</dbReference>
<evidence type="ECO:0000313" key="2">
    <source>
        <dbReference type="EMBL" id="MEK9510365.1"/>
    </source>
</evidence>
<sequence length="52" mass="6195">MSQRDHLSGERHRGQETRFLKETGFLMGRKLTAEPTPTMNNYRRGQETRFLK</sequence>
<feature type="region of interest" description="Disordered" evidence="1">
    <location>
        <begin position="1"/>
        <end position="52"/>
    </location>
</feature>
<reference evidence="2 3" key="1">
    <citation type="journal article" date="2024" name="Front. Microbiol.">
        <title>Transcriptomic insights into the dominance of two phototrophs throughout the water column of a tropical hypersaline-alkaline crater lake (Dziani Dzaha, Mayotte).</title>
        <authorList>
            <person name="Duperron S."/>
            <person name="Halary S."/>
            <person name="Bouly J.-P."/>
            <person name="Roussel T."/>
            <person name="Hugoni M."/>
            <person name="Bruto M."/>
            <person name="Oger P."/>
            <person name="Duval C."/>
            <person name="Woo A."/>
            <person name="Jezequiel D."/>
            <person name="Ader M."/>
            <person name="Leboulanger C."/>
            <person name="Agogue H."/>
            <person name="Grossi V."/>
            <person name="Trousselier M."/>
            <person name="Bernard C."/>
        </authorList>
    </citation>
    <scope>NUCLEOTIDE SEQUENCE [LARGE SCALE GENOMIC DNA]</scope>
    <source>
        <strain evidence="2 3">PMC 851.14</strain>
    </source>
</reference>
<proteinExistence type="predicted"/>
<evidence type="ECO:0000313" key="3">
    <source>
        <dbReference type="Proteomes" id="UP001387447"/>
    </source>
</evidence>
<keyword evidence="3" id="KW-1185">Reference proteome</keyword>
<protein>
    <submittedName>
        <fullName evidence="2">Uncharacterized protein</fullName>
    </submittedName>
</protein>
<name>A0ABU9EEK5_LIMFS</name>
<accession>A0ABU9EEK5</accession>
<evidence type="ECO:0000256" key="1">
    <source>
        <dbReference type="SAM" id="MobiDB-lite"/>
    </source>
</evidence>
<feature type="compositionally biased region" description="Basic and acidic residues" evidence="1">
    <location>
        <begin position="1"/>
        <end position="21"/>
    </location>
</feature>
<dbReference type="RefSeq" id="WP_006624979.1">
    <property type="nucleotide sequence ID" value="NZ_JBBWYZ010000001.1"/>
</dbReference>
<comment type="caution">
    <text evidence="2">The sequence shown here is derived from an EMBL/GenBank/DDBJ whole genome shotgun (WGS) entry which is preliminary data.</text>
</comment>
<gene>
    <name evidence="2" type="ORF">AAEJ74_01255</name>
</gene>